<gene>
    <name evidence="11" type="ORF">J5N97_026137</name>
</gene>
<keyword evidence="12" id="KW-1185">Reference proteome</keyword>
<dbReference type="EMBL" id="JAGGNH010000008">
    <property type="protein sequence ID" value="KAJ0964999.1"/>
    <property type="molecule type" value="Genomic_DNA"/>
</dbReference>
<organism evidence="11 12">
    <name type="scientific">Dioscorea zingiberensis</name>
    <dbReference type="NCBI Taxonomy" id="325984"/>
    <lineage>
        <taxon>Eukaryota</taxon>
        <taxon>Viridiplantae</taxon>
        <taxon>Streptophyta</taxon>
        <taxon>Embryophyta</taxon>
        <taxon>Tracheophyta</taxon>
        <taxon>Spermatophyta</taxon>
        <taxon>Magnoliopsida</taxon>
        <taxon>Liliopsida</taxon>
        <taxon>Dioscoreales</taxon>
        <taxon>Dioscoreaceae</taxon>
        <taxon>Dioscorea</taxon>
    </lineage>
</organism>
<accession>A0A9D5H685</accession>
<evidence type="ECO:0000313" key="12">
    <source>
        <dbReference type="Proteomes" id="UP001085076"/>
    </source>
</evidence>
<dbReference type="GO" id="GO:0005381">
    <property type="term" value="F:iron ion transmembrane transporter activity"/>
    <property type="evidence" value="ECO:0007669"/>
    <property type="project" value="UniProtKB-UniRule"/>
</dbReference>
<keyword evidence="9" id="KW-0406">Ion transport</keyword>
<keyword evidence="4 9" id="KW-0926">Vacuole</keyword>
<feature type="transmembrane region" description="Helical" evidence="9">
    <location>
        <begin position="200"/>
        <end position="217"/>
    </location>
</feature>
<sequence>MASHTPTPKTPVITHEQHNGDHATQRAQWLRAAILGANDGLLSTTSLMLGVSSAQDDKWSIILSGIAGAIAGSFSMAVGEFVSVSTQRDIEKAVKCVKPPAILLSDNRLPLPSPGRSPAIRAMATASDETMGTLPSPVKAAVASGLAFIAGSLAPLVTGTLVSSHSARVSALVIVSSITLAMFGGLGAHLGKSSVRDSAVRVLVGGWIAMAVTYWLLKPLHKKDGDD</sequence>
<keyword evidence="7 9" id="KW-0472">Membrane</keyword>
<proteinExistence type="inferred from homology"/>
<feature type="transmembrane region" description="Helical" evidence="9">
    <location>
        <begin position="169"/>
        <end position="188"/>
    </location>
</feature>
<evidence type="ECO:0000256" key="5">
    <source>
        <dbReference type="ARBA" id="ARBA00022692"/>
    </source>
</evidence>
<evidence type="ECO:0000256" key="7">
    <source>
        <dbReference type="ARBA" id="ARBA00023136"/>
    </source>
</evidence>
<evidence type="ECO:0000256" key="3">
    <source>
        <dbReference type="ARBA" id="ARBA00022496"/>
    </source>
</evidence>
<reference evidence="11" key="1">
    <citation type="submission" date="2021-03" db="EMBL/GenBank/DDBJ databases">
        <authorList>
            <person name="Li Z."/>
            <person name="Yang C."/>
        </authorList>
    </citation>
    <scope>NUCLEOTIDE SEQUENCE</scope>
    <source>
        <strain evidence="11">Dzin_1.0</strain>
        <tissue evidence="11">Leaf</tissue>
    </source>
</reference>
<keyword evidence="5 9" id="KW-0812">Transmembrane</keyword>
<evidence type="ECO:0000256" key="6">
    <source>
        <dbReference type="ARBA" id="ARBA00022989"/>
    </source>
</evidence>
<comment type="function">
    <text evidence="9">Vacuolar Fe(2+) uptake transporter.</text>
</comment>
<keyword evidence="6 9" id="KW-1133">Transmembrane helix</keyword>
<dbReference type="Proteomes" id="UP001085076">
    <property type="component" value="Miscellaneous, Linkage group lg08"/>
</dbReference>
<dbReference type="GO" id="GO:0140315">
    <property type="term" value="F:iron ion sequestering activity"/>
    <property type="evidence" value="ECO:0007669"/>
    <property type="project" value="UniProtKB-UniRule"/>
</dbReference>
<feature type="transmembrane region" description="Helical" evidence="9">
    <location>
        <begin position="140"/>
        <end position="163"/>
    </location>
</feature>
<evidence type="ECO:0000256" key="4">
    <source>
        <dbReference type="ARBA" id="ARBA00022554"/>
    </source>
</evidence>
<comment type="caution">
    <text evidence="9">Lacks conserved residue(s) required for the propagation of feature annotation.</text>
</comment>
<comment type="subcellular location">
    <subcellularLocation>
        <location evidence="1 9">Vacuole membrane</location>
        <topology evidence="1 9">Multi-pass membrane protein</topology>
    </subcellularLocation>
</comment>
<name>A0A9D5H685_9LILI</name>
<evidence type="ECO:0000256" key="2">
    <source>
        <dbReference type="ARBA" id="ARBA00007049"/>
    </source>
</evidence>
<comment type="catalytic activity">
    <reaction evidence="8">
        <text>Fe(2+)(in) = Fe(2+)(out)</text>
        <dbReference type="Rhea" id="RHEA:28486"/>
        <dbReference type="ChEBI" id="CHEBI:29033"/>
    </reaction>
    <physiologicalReaction direction="left-to-right" evidence="8">
        <dbReference type="Rhea" id="RHEA:28487"/>
    </physiologicalReaction>
</comment>
<dbReference type="PANTHER" id="PTHR31851">
    <property type="entry name" value="FE(2+)/MN(2+) TRANSPORTER PCL1"/>
    <property type="match status" value="1"/>
</dbReference>
<dbReference type="GO" id="GO:0005774">
    <property type="term" value="C:vacuolar membrane"/>
    <property type="evidence" value="ECO:0007669"/>
    <property type="project" value="UniProtKB-SubCell"/>
</dbReference>
<evidence type="ECO:0000313" key="11">
    <source>
        <dbReference type="EMBL" id="KAJ0964999.1"/>
    </source>
</evidence>
<evidence type="ECO:0000256" key="8">
    <source>
        <dbReference type="ARBA" id="ARBA00044464"/>
    </source>
</evidence>
<evidence type="ECO:0000256" key="9">
    <source>
        <dbReference type="RuleBase" id="RU369115"/>
    </source>
</evidence>
<keyword evidence="3" id="KW-0408">Iron</keyword>
<reference evidence="11" key="2">
    <citation type="journal article" date="2022" name="Hortic Res">
        <title>The genome of Dioscorea zingiberensis sheds light on the biosynthesis, origin and evolution of the medicinally important diosgenin saponins.</title>
        <authorList>
            <person name="Li Y."/>
            <person name="Tan C."/>
            <person name="Li Z."/>
            <person name="Guo J."/>
            <person name="Li S."/>
            <person name="Chen X."/>
            <person name="Wang C."/>
            <person name="Dai X."/>
            <person name="Yang H."/>
            <person name="Song W."/>
            <person name="Hou L."/>
            <person name="Xu J."/>
            <person name="Tong Z."/>
            <person name="Xu A."/>
            <person name="Yuan X."/>
            <person name="Wang W."/>
            <person name="Yang Q."/>
            <person name="Chen L."/>
            <person name="Sun Z."/>
            <person name="Wang K."/>
            <person name="Pan B."/>
            <person name="Chen J."/>
            <person name="Bao Y."/>
            <person name="Liu F."/>
            <person name="Qi X."/>
            <person name="Gang D.R."/>
            <person name="Wen J."/>
            <person name="Li J."/>
        </authorList>
    </citation>
    <scope>NUCLEOTIDE SEQUENCE</scope>
    <source>
        <strain evidence="11">Dzin_1.0</strain>
    </source>
</reference>
<evidence type="ECO:0000256" key="1">
    <source>
        <dbReference type="ARBA" id="ARBA00004128"/>
    </source>
</evidence>
<protein>
    <recommendedName>
        <fullName evidence="9">Vacuolar iron transporter</fullName>
    </recommendedName>
</protein>
<keyword evidence="3" id="KW-0410">Iron transport</keyword>
<dbReference type="AlphaFoldDB" id="A0A9D5H685"/>
<dbReference type="OrthoDB" id="73465at2759"/>
<dbReference type="InterPro" id="IPR008217">
    <property type="entry name" value="Ccc1_fam"/>
</dbReference>
<feature type="region of interest" description="Disordered" evidence="10">
    <location>
        <begin position="1"/>
        <end position="23"/>
    </location>
</feature>
<comment type="similarity">
    <text evidence="2 9">Belongs to the CCC1 family.</text>
</comment>
<keyword evidence="9" id="KW-0813">Transport</keyword>
<evidence type="ECO:0000256" key="10">
    <source>
        <dbReference type="SAM" id="MobiDB-lite"/>
    </source>
</evidence>
<dbReference type="Pfam" id="PF01988">
    <property type="entry name" value="VIT1"/>
    <property type="match status" value="2"/>
</dbReference>
<dbReference type="GO" id="GO:0005384">
    <property type="term" value="F:manganese ion transmembrane transporter activity"/>
    <property type="evidence" value="ECO:0007669"/>
    <property type="project" value="InterPro"/>
</dbReference>
<dbReference type="GO" id="GO:0030026">
    <property type="term" value="P:intracellular manganese ion homeostasis"/>
    <property type="evidence" value="ECO:0007669"/>
    <property type="project" value="InterPro"/>
</dbReference>
<comment type="caution">
    <text evidence="11">The sequence shown here is derived from an EMBL/GenBank/DDBJ whole genome shotgun (WGS) entry which is preliminary data.</text>
</comment>
<feature type="transmembrane region" description="Helical" evidence="9">
    <location>
        <begin position="59"/>
        <end position="82"/>
    </location>
</feature>